<proteinExistence type="predicted"/>
<dbReference type="GeneID" id="59288114"/>
<organism evidence="1 2">
    <name type="scientific">Letharia columbiana</name>
    <dbReference type="NCBI Taxonomy" id="112416"/>
    <lineage>
        <taxon>Eukaryota</taxon>
        <taxon>Fungi</taxon>
        <taxon>Dikarya</taxon>
        <taxon>Ascomycota</taxon>
        <taxon>Pezizomycotina</taxon>
        <taxon>Lecanoromycetes</taxon>
        <taxon>OSLEUM clade</taxon>
        <taxon>Lecanoromycetidae</taxon>
        <taxon>Lecanorales</taxon>
        <taxon>Lecanorineae</taxon>
        <taxon>Parmeliaceae</taxon>
        <taxon>Letharia</taxon>
    </lineage>
</organism>
<evidence type="ECO:0000313" key="2">
    <source>
        <dbReference type="Proteomes" id="UP000578531"/>
    </source>
</evidence>
<dbReference type="AlphaFoldDB" id="A0A8H6L4J8"/>
<dbReference type="Proteomes" id="UP000578531">
    <property type="component" value="Unassembled WGS sequence"/>
</dbReference>
<protein>
    <submittedName>
        <fullName evidence="1">Uncharacterized protein</fullName>
    </submittedName>
</protein>
<comment type="caution">
    <text evidence="1">The sequence shown here is derived from an EMBL/GenBank/DDBJ whole genome shotgun (WGS) entry which is preliminary data.</text>
</comment>
<sequence length="216" mass="23085">MHHVTISNADCEDLNGRMGVGTDYGTLIVDFSPTVPGATGMYMDFPNGTCIGGSMASVTAWGVTINMEGTGQWGSTSYIGGWCVANIVQYQKLNASADATNPDGQYKYDIDLFDNGTPRNWIGGTTGGPLYVQDGKTEGLDSKLPQVFEITSGNVDVDPYYMSYNNPCLPSPSNEVWSAYDSIHQCGLQNVFPNGGAHGAWGYANNARTNNCGFPC</sequence>
<gene>
    <name evidence="1" type="ORF">HO173_006453</name>
</gene>
<name>A0A8H6L4J8_9LECA</name>
<accession>A0A8H6L4J8</accession>
<dbReference type="OrthoDB" id="2119228at2759"/>
<dbReference type="EMBL" id="JACCJC010000025">
    <property type="protein sequence ID" value="KAF6235259.1"/>
    <property type="molecule type" value="Genomic_DNA"/>
</dbReference>
<evidence type="ECO:0000313" key="1">
    <source>
        <dbReference type="EMBL" id="KAF6235259.1"/>
    </source>
</evidence>
<keyword evidence="2" id="KW-1185">Reference proteome</keyword>
<dbReference type="RefSeq" id="XP_037164630.1">
    <property type="nucleotide sequence ID" value="XM_037308364.1"/>
</dbReference>
<reference evidence="1 2" key="1">
    <citation type="journal article" date="2020" name="Genomics">
        <title>Complete, high-quality genomes from long-read metagenomic sequencing of two wolf lichen thalli reveals enigmatic genome architecture.</title>
        <authorList>
            <person name="McKenzie S.K."/>
            <person name="Walston R.F."/>
            <person name="Allen J.L."/>
        </authorList>
    </citation>
    <scope>NUCLEOTIDE SEQUENCE [LARGE SCALE GENOMIC DNA]</scope>
    <source>
        <strain evidence="1">WasteWater2</strain>
    </source>
</reference>